<dbReference type="EMBL" id="FZNR01000030">
    <property type="protein sequence ID" value="SNS96380.1"/>
    <property type="molecule type" value="Genomic_DNA"/>
</dbReference>
<dbReference type="Gene3D" id="2.60.120.560">
    <property type="entry name" value="Exo-inulinase, domain 1"/>
    <property type="match status" value="3"/>
</dbReference>
<dbReference type="AlphaFoldDB" id="A0A239IRW0"/>
<dbReference type="GO" id="GO:0005737">
    <property type="term" value="C:cytoplasm"/>
    <property type="evidence" value="ECO:0007669"/>
    <property type="project" value="TreeGrafter"/>
</dbReference>
<feature type="domain" description="Glycosyl hydrolase family 32 C-terminal" evidence="6">
    <location>
        <begin position="348"/>
        <end position="488"/>
    </location>
</feature>
<dbReference type="Pfam" id="PF00251">
    <property type="entry name" value="Glyco_hydro_32N"/>
    <property type="match status" value="1"/>
</dbReference>
<keyword evidence="3" id="KW-0326">Glycosidase</keyword>
<dbReference type="Proteomes" id="UP000198415">
    <property type="component" value="Unassembled WGS sequence"/>
</dbReference>
<organism evidence="7 8">
    <name type="scientific">Actinoplanes regularis</name>
    <dbReference type="NCBI Taxonomy" id="52697"/>
    <lineage>
        <taxon>Bacteria</taxon>
        <taxon>Bacillati</taxon>
        <taxon>Actinomycetota</taxon>
        <taxon>Actinomycetes</taxon>
        <taxon>Micromonosporales</taxon>
        <taxon>Micromonosporaceae</taxon>
        <taxon>Actinoplanes</taxon>
    </lineage>
</organism>
<gene>
    <name evidence="7" type="ORF">SAMN06264365_13089</name>
</gene>
<dbReference type="CDD" id="cd18622">
    <property type="entry name" value="GH32_Inu-like"/>
    <property type="match status" value="1"/>
</dbReference>
<dbReference type="InterPro" id="IPR013320">
    <property type="entry name" value="ConA-like_dom_sf"/>
</dbReference>
<evidence type="ECO:0000313" key="8">
    <source>
        <dbReference type="Proteomes" id="UP000198415"/>
    </source>
</evidence>
<proteinExistence type="inferred from homology"/>
<dbReference type="PANTHER" id="PTHR42800:SF1">
    <property type="entry name" value="EXOINULINASE INUD (AFU_ORTHOLOGUE AFUA_5G00480)"/>
    <property type="match status" value="1"/>
</dbReference>
<sequence>MSAAVPTALKRAVLTAFLILAAVISLPAPASAGTVSTYPEFPYPATDYHEPQRGQFHFSARSGWMNDVNAPLYYRGTYHLFFQHNPHGLGWDTMHWGHATSTDLTHWTQKPIALEPGVHPGDLWSGAGVVDTANVTGLKSGDDDPIVVFTGTNGVSMAYSTDGAKTFTSFDNGRKLVTMPGTSRDPKVLWHEPTKRWVMVVWSDAGGNGVNIYTSTNLIDWTLRSRYAANWLFECPDMFQLPLNGNDADKRWVLTDASGEYVVGGFDGTAFSTTWTGPQVMDHGRNSADGTFYAGLVFANMPDNRVVQMAWQPGNRGGTWTGNASIPAQLGLRTLPAGIRVTRFPVAEVSALRTGTRTWTSRTVTADPATDPLTGVSADTYELEATFEVSTATATRFGFRLHARPDGSYDRALSYDRASQTLDGKPLPTVNGSIKLRLLVDRGQLEIFGNDGTFSWTDNVAFDSTPTSQGIRLFAENGSVRLTTLRLHQINSTWGAGESTLDSNLAGPWRAAGGTWTDTAGGKRGSSTGDGFYLNSQTAGDASYEGDVRLDTAAAAGLTFRASADGTAHYTANIDASGLVKLWRPGRDIAVYPTPIERQRTYHLKVTTNGGRIRVYLDHGPVPVIDATDTAYATGRFGANVFAGAANVQNLYSGATGFVTTVNSRWYPVGGGWTVPGTGVRGQSSGDAFLLSDQVGTDFSYSGDLRVETGVAAALTFRANTDATEHYTANIDTGGVVKLWRPGRVIAEHRTTIRAGRTYHLRVVATGSSLRVYLDGGATPVIDTTDTAYPSGRFGVNVFEGSGVIQNVAVS</sequence>
<dbReference type="RefSeq" id="WP_089298672.1">
    <property type="nucleotide sequence ID" value="NZ_BOMU01000111.1"/>
</dbReference>
<keyword evidence="8" id="KW-1185">Reference proteome</keyword>
<dbReference type="GO" id="GO:0004575">
    <property type="term" value="F:sucrose alpha-glucosidase activity"/>
    <property type="evidence" value="ECO:0007669"/>
    <property type="project" value="TreeGrafter"/>
</dbReference>
<feature type="domain" description="Glycosyl hydrolase family 32 N-terminal" evidence="5">
    <location>
        <begin position="57"/>
        <end position="331"/>
    </location>
</feature>
<dbReference type="Pfam" id="PF08244">
    <property type="entry name" value="Glyco_hydro_32C"/>
    <property type="match status" value="1"/>
</dbReference>
<evidence type="ECO:0000256" key="2">
    <source>
        <dbReference type="ARBA" id="ARBA00022801"/>
    </source>
</evidence>
<keyword evidence="4" id="KW-0732">Signal</keyword>
<dbReference type="InterPro" id="IPR023296">
    <property type="entry name" value="Glyco_hydro_beta-prop_sf"/>
</dbReference>
<protein>
    <submittedName>
        <fullName evidence="7">Levanase</fullName>
    </submittedName>
</protein>
<dbReference type="SUPFAM" id="SSF75005">
    <property type="entry name" value="Arabinanase/levansucrase/invertase"/>
    <property type="match status" value="1"/>
</dbReference>
<dbReference type="GO" id="GO:0005987">
    <property type="term" value="P:sucrose catabolic process"/>
    <property type="evidence" value="ECO:0007669"/>
    <property type="project" value="TreeGrafter"/>
</dbReference>
<dbReference type="SUPFAM" id="SSF49899">
    <property type="entry name" value="Concanavalin A-like lectins/glucanases"/>
    <property type="match status" value="1"/>
</dbReference>
<dbReference type="PANTHER" id="PTHR42800">
    <property type="entry name" value="EXOINULINASE INUD (AFU_ORTHOLOGUE AFUA_5G00480)"/>
    <property type="match status" value="1"/>
</dbReference>
<reference evidence="7 8" key="1">
    <citation type="submission" date="2017-06" db="EMBL/GenBank/DDBJ databases">
        <authorList>
            <person name="Kim H.J."/>
            <person name="Triplett B.A."/>
        </authorList>
    </citation>
    <scope>NUCLEOTIDE SEQUENCE [LARGE SCALE GENOMIC DNA]</scope>
    <source>
        <strain evidence="7 8">DSM 43151</strain>
    </source>
</reference>
<evidence type="ECO:0000256" key="3">
    <source>
        <dbReference type="ARBA" id="ARBA00023295"/>
    </source>
</evidence>
<feature type="signal peptide" evidence="4">
    <location>
        <begin position="1"/>
        <end position="32"/>
    </location>
</feature>
<dbReference type="OrthoDB" id="9776657at2"/>
<comment type="similarity">
    <text evidence="1">Belongs to the glycosyl hydrolase 32 family.</text>
</comment>
<evidence type="ECO:0000256" key="4">
    <source>
        <dbReference type="SAM" id="SignalP"/>
    </source>
</evidence>
<dbReference type="InterPro" id="IPR001362">
    <property type="entry name" value="Glyco_hydro_32"/>
</dbReference>
<feature type="chain" id="PRO_5012308754" evidence="4">
    <location>
        <begin position="33"/>
        <end position="811"/>
    </location>
</feature>
<dbReference type="SMART" id="SM00640">
    <property type="entry name" value="Glyco_32"/>
    <property type="match status" value="1"/>
</dbReference>
<name>A0A239IRW0_9ACTN</name>
<evidence type="ECO:0000259" key="5">
    <source>
        <dbReference type="Pfam" id="PF00251"/>
    </source>
</evidence>
<dbReference type="Gene3D" id="2.115.10.20">
    <property type="entry name" value="Glycosyl hydrolase domain, family 43"/>
    <property type="match status" value="1"/>
</dbReference>
<evidence type="ECO:0000259" key="6">
    <source>
        <dbReference type="Pfam" id="PF08244"/>
    </source>
</evidence>
<keyword evidence="2" id="KW-0378">Hydrolase</keyword>
<evidence type="ECO:0000313" key="7">
    <source>
        <dbReference type="EMBL" id="SNS96380.1"/>
    </source>
</evidence>
<dbReference type="InterPro" id="IPR013148">
    <property type="entry name" value="Glyco_hydro_32_N"/>
</dbReference>
<evidence type="ECO:0000256" key="1">
    <source>
        <dbReference type="ARBA" id="ARBA00009902"/>
    </source>
</evidence>
<accession>A0A239IRW0</accession>
<dbReference type="InterPro" id="IPR013189">
    <property type="entry name" value="Glyco_hydro_32_C"/>
</dbReference>